<dbReference type="Pfam" id="PF20667">
    <property type="entry name" value="Sec10_N"/>
    <property type="match status" value="1"/>
</dbReference>
<keyword evidence="3" id="KW-0268">Exocytosis</keyword>
<dbReference type="InterPro" id="IPR048627">
    <property type="entry name" value="Sec10_HB"/>
</dbReference>
<dbReference type="AlphaFoldDB" id="A0A8H7V0Q9"/>
<dbReference type="EMBL" id="JAEPRD010000101">
    <property type="protein sequence ID" value="KAG2199073.1"/>
    <property type="molecule type" value="Genomic_DNA"/>
</dbReference>
<organism evidence="9 10">
    <name type="scientific">Mucor saturninus</name>
    <dbReference type="NCBI Taxonomy" id="64648"/>
    <lineage>
        <taxon>Eukaryota</taxon>
        <taxon>Fungi</taxon>
        <taxon>Fungi incertae sedis</taxon>
        <taxon>Mucoromycota</taxon>
        <taxon>Mucoromycotina</taxon>
        <taxon>Mucoromycetes</taxon>
        <taxon>Mucorales</taxon>
        <taxon>Mucorineae</taxon>
        <taxon>Mucoraceae</taxon>
        <taxon>Mucor</taxon>
    </lineage>
</organism>
<feature type="domain" description="Exocyst complex component Sec10 N-terminal" evidence="8">
    <location>
        <begin position="57"/>
        <end position="169"/>
    </location>
</feature>
<evidence type="ECO:0000259" key="7">
    <source>
        <dbReference type="Pfam" id="PF07393"/>
    </source>
</evidence>
<reference evidence="9" key="1">
    <citation type="submission" date="2020-12" db="EMBL/GenBank/DDBJ databases">
        <title>Metabolic potential, ecology and presence of endohyphal bacteria is reflected in genomic diversity of Mucoromycotina.</title>
        <authorList>
            <person name="Muszewska A."/>
            <person name="Okrasinska A."/>
            <person name="Steczkiewicz K."/>
            <person name="Drgas O."/>
            <person name="Orlowska M."/>
            <person name="Perlinska-Lenart U."/>
            <person name="Aleksandrzak-Piekarczyk T."/>
            <person name="Szatraj K."/>
            <person name="Zielenkiewicz U."/>
            <person name="Pilsyk S."/>
            <person name="Malc E."/>
            <person name="Mieczkowski P."/>
            <person name="Kruszewska J.S."/>
            <person name="Biernat P."/>
            <person name="Pawlowska J."/>
        </authorList>
    </citation>
    <scope>NUCLEOTIDE SEQUENCE</scope>
    <source>
        <strain evidence="9">WA0000017839</strain>
    </source>
</reference>
<evidence type="ECO:0008006" key="11">
    <source>
        <dbReference type="Google" id="ProtNLM"/>
    </source>
</evidence>
<dbReference type="InterPro" id="IPR009976">
    <property type="entry name" value="Sec10-like"/>
</dbReference>
<feature type="region of interest" description="Disordered" evidence="6">
    <location>
        <begin position="834"/>
        <end position="860"/>
    </location>
</feature>
<feature type="compositionally biased region" description="Polar residues" evidence="6">
    <location>
        <begin position="834"/>
        <end position="851"/>
    </location>
</feature>
<sequence length="892" mass="101557">MTTPNNPFYELNPDIRSLLTIETFRENVSTTDFIERISATVIDQMKDANGKPTTFDPKPFIRTFENVLEELQHLKTRVQEQCSELENSTQTAELEYKRNITDLHGAFDDVYRSYDSLESRIGDVGKTAIRIGEQLETIDKERSKASESRDIIEYFMEFQDGNTERLDSLRQGGEEGQLKTAIISRRLNAVAKDVDNDKEARMAIEKFCESFEKEILMEFDKAYEESDPRVMAHCAKVLFEFNGGASCVQLYVNQHEFFMSNMKIEEIDQVRDSEDNADLSNPNLLPPEVDTSLVKLYDDIRITVRREAGIISSVFPQPATVMQVLLQRIFAQSIQDHIELLLSRSKKYSRLAYLRTLASTHAETKRLIENLKFYCDKEVSLKDAADVNGLVTSASPDETLDRCMDDLFVPYTEGDRYIKKEIESLHKLFGNIVSDFLSAMQRRKMTSTRNQSVLTRTLNQISSSTSTGNILSPSVSSPAINEISNTPNPGTNPFEKTATREISSNIVTVDDSGFTLLSSDAIMRILNIHAEGVIRCVELEDSQELQVPIFFFSKKKTKLSSLRKIYHVLVDFIGQKYLDIAMDETLDDLTNTKEPELACFSVIKSSTDIVQLMQNHFESAMLPLVISIPSTHRDLLTLKNTFMATLERKINIVLQKSIEGITYWLSEILSRQKKNDFRPKDEEGAMMSMGTQPCMQSVDFITRVYRAASQALQGKNFEAFLRRVGNAFHSMLLEHFKKFFVTPTGGLLVTKDIAKYQEVIRMFKLPGLDERFEMLRQLGNIFVVKPEILKSILSEGYLARLDPSVLYPYLEKRIDFKTAKLDRLLGITMDDTAGASSSADTNANQQESFKNTKGGKAKPQRRSLFVNDNEVLKDIMKNYTNNRDFLAAFNLS</sequence>
<comment type="similarity">
    <text evidence="1">Belongs to the SEC10 family.</text>
</comment>
<name>A0A8H7V0Q9_9FUNG</name>
<evidence type="ECO:0000313" key="10">
    <source>
        <dbReference type="Proteomes" id="UP000603453"/>
    </source>
</evidence>
<dbReference type="PANTHER" id="PTHR12100">
    <property type="entry name" value="SEC10"/>
    <property type="match status" value="1"/>
</dbReference>
<evidence type="ECO:0000313" key="9">
    <source>
        <dbReference type="EMBL" id="KAG2199073.1"/>
    </source>
</evidence>
<dbReference type="GO" id="GO:0006893">
    <property type="term" value="P:Golgi to plasma membrane transport"/>
    <property type="evidence" value="ECO:0007669"/>
    <property type="project" value="TreeGrafter"/>
</dbReference>
<keyword evidence="10" id="KW-1185">Reference proteome</keyword>
<evidence type="ECO:0000256" key="5">
    <source>
        <dbReference type="SAM" id="Coils"/>
    </source>
</evidence>
<dbReference type="Pfam" id="PF07393">
    <property type="entry name" value="Sec10_HB"/>
    <property type="match status" value="1"/>
</dbReference>
<keyword evidence="4 5" id="KW-0175">Coiled coil</keyword>
<proteinExistence type="inferred from homology"/>
<dbReference type="GO" id="GO:0000145">
    <property type="term" value="C:exocyst"/>
    <property type="evidence" value="ECO:0007669"/>
    <property type="project" value="TreeGrafter"/>
</dbReference>
<accession>A0A8H7V0Q9</accession>
<dbReference type="OrthoDB" id="125856at2759"/>
<evidence type="ECO:0000256" key="2">
    <source>
        <dbReference type="ARBA" id="ARBA00022448"/>
    </source>
</evidence>
<dbReference type="GO" id="GO:0006887">
    <property type="term" value="P:exocytosis"/>
    <property type="evidence" value="ECO:0007669"/>
    <property type="project" value="UniProtKB-KW"/>
</dbReference>
<evidence type="ECO:0000256" key="1">
    <source>
        <dbReference type="ARBA" id="ARBA00006572"/>
    </source>
</evidence>
<gene>
    <name evidence="9" type="ORF">INT47_005077</name>
</gene>
<dbReference type="PANTHER" id="PTHR12100:SF0">
    <property type="entry name" value="EXOCYST COMPLEX COMPONENT 5"/>
    <property type="match status" value="1"/>
</dbReference>
<feature type="domain" description="Exocyst complex component Sec10-like alpha-helical bundle" evidence="7">
    <location>
        <begin position="180"/>
        <end position="823"/>
    </location>
</feature>
<comment type="caution">
    <text evidence="9">The sequence shown here is derived from an EMBL/GenBank/DDBJ whole genome shotgun (WGS) entry which is preliminary data.</text>
</comment>
<keyword evidence="2" id="KW-0813">Transport</keyword>
<feature type="coiled-coil region" evidence="5">
    <location>
        <begin position="61"/>
        <end position="95"/>
    </location>
</feature>
<evidence type="ECO:0000256" key="4">
    <source>
        <dbReference type="ARBA" id="ARBA00023054"/>
    </source>
</evidence>
<dbReference type="InterPro" id="IPR048625">
    <property type="entry name" value="Sec10_N"/>
</dbReference>
<protein>
    <recommendedName>
        <fullName evidence="11">Exocyst complex component Sec10</fullName>
    </recommendedName>
</protein>
<evidence type="ECO:0000256" key="6">
    <source>
        <dbReference type="SAM" id="MobiDB-lite"/>
    </source>
</evidence>
<dbReference type="Proteomes" id="UP000603453">
    <property type="component" value="Unassembled WGS sequence"/>
</dbReference>
<evidence type="ECO:0000259" key="8">
    <source>
        <dbReference type="Pfam" id="PF20667"/>
    </source>
</evidence>
<evidence type="ECO:0000256" key="3">
    <source>
        <dbReference type="ARBA" id="ARBA00022483"/>
    </source>
</evidence>